<accession>A0A518INT6</accession>
<feature type="compositionally biased region" description="Basic and acidic residues" evidence="2">
    <location>
        <begin position="315"/>
        <end position="380"/>
    </location>
</feature>
<evidence type="ECO:0000256" key="1">
    <source>
        <dbReference type="SAM" id="Coils"/>
    </source>
</evidence>
<feature type="compositionally biased region" description="Low complexity" evidence="2">
    <location>
        <begin position="556"/>
        <end position="566"/>
    </location>
</feature>
<dbReference type="AlphaFoldDB" id="A0A518INT6"/>
<evidence type="ECO:0000313" key="5">
    <source>
        <dbReference type="Proteomes" id="UP000316770"/>
    </source>
</evidence>
<evidence type="ECO:0000313" key="4">
    <source>
        <dbReference type="EMBL" id="QDV54722.1"/>
    </source>
</evidence>
<keyword evidence="1" id="KW-0175">Coiled coil</keyword>
<feature type="compositionally biased region" description="Basic and acidic residues" evidence="2">
    <location>
        <begin position="409"/>
        <end position="554"/>
    </location>
</feature>
<dbReference type="PANTHER" id="PTHR35310">
    <property type="entry name" value="CELL WALL INTEGRITY/STRESS RESPONSE COMPONENT-LIKE PROTEIN"/>
    <property type="match status" value="1"/>
</dbReference>
<keyword evidence="3" id="KW-1133">Transmembrane helix</keyword>
<proteinExistence type="predicted"/>
<feature type="region of interest" description="Disordered" evidence="2">
    <location>
        <begin position="315"/>
        <end position="570"/>
    </location>
</feature>
<sequence length="880" mass="97610">MTGPLSIFRRNQKAMVAALAGLAMIAFVVLPALQVYLDSTRGTGGQSEAVATIGGEEIDMAKMNRYVRNHQMTTRFLADLAKQVMDKGGRPQVPGFVVDQQGNVQRVGISNQLSLDNALRTYLLSRKAKEMGFDLDDGAIEQWLRLYANDKVNENEMYAILSQSSDNQIGRYQLASVLKTELLANAVERVGQTGIAAGAQPLTSPGESWELFKQMNQQATIDAYPVVVANFTAQIPDDKLPESEVKALYEKHKDDFPNPDSATPGFRRNYSANVEYLTASFDSFLEAEKKKISDETLRAEYDRLVAEGRFKEFVVEEKPADEKPADEKPADEKPADEKPADEKPADEKPADDKPADEKPADEKPAEEPKAEADSDAKAEADQSSTNRRSMFRLAAFRPQDDDKDEQAEEEKPVAEEKPADEKPKAEEKKEEPAKSEEKPKADEKPAEEKPAEEKPEMKEEAKPAEEKKEEPAKSEEKPKAEEKPADEKPAEEKPADAKPEMKEEAKPAEEKKEEPAKSEEKPKADDKPAEEKPAEEKPAEEKPADAKPEMKEEAAAEAAPADELTPPEAPKMRVQTFEEVKDQVASELALPAARAAMQKAMAQAESEMKRYFGVRMLWQGDKEQGKDVGDPPAFSLKELGEALGLQYGVTGMQDPISVADQPIASSQTQGMGFGGGDSFASLIYNNQFPDYTPKRTDSNPPGSAFVFWKTEQREPFTPEFEEIEGEVKDALRLQKARELAKEEAEALATKLNNANAESITTEIPEAKQTLVISDVGPFTAMQGFGLSVPDLDRVGPDFMKAVFSTSEKAFGSAANQPENTFYVFQVKSTSPDLEKLREDFMEPAQRMRLRQFANFQAGQLFRDWYASLESEMGVTWENQE</sequence>
<gene>
    <name evidence="4" type="ORF">Mal33_06820</name>
</gene>
<feature type="coiled-coil region" evidence="1">
    <location>
        <begin position="730"/>
        <end position="757"/>
    </location>
</feature>
<dbReference type="EMBL" id="CP036318">
    <property type="protein sequence ID" value="QDV54722.1"/>
    <property type="molecule type" value="Genomic_DNA"/>
</dbReference>
<feature type="transmembrane region" description="Helical" evidence="3">
    <location>
        <begin position="14"/>
        <end position="37"/>
    </location>
</feature>
<evidence type="ECO:0000256" key="3">
    <source>
        <dbReference type="SAM" id="Phobius"/>
    </source>
</evidence>
<dbReference type="PANTHER" id="PTHR35310:SF1">
    <property type="entry name" value="CELL WALL INTEGRITY_STRESS RESPONSE COMPONENT-LIKE PROTEIN"/>
    <property type="match status" value="1"/>
</dbReference>
<keyword evidence="3" id="KW-0812">Transmembrane</keyword>
<organism evidence="4 5">
    <name type="scientific">Rosistilla oblonga</name>
    <dbReference type="NCBI Taxonomy" id="2527990"/>
    <lineage>
        <taxon>Bacteria</taxon>
        <taxon>Pseudomonadati</taxon>
        <taxon>Planctomycetota</taxon>
        <taxon>Planctomycetia</taxon>
        <taxon>Pirellulales</taxon>
        <taxon>Pirellulaceae</taxon>
        <taxon>Rosistilla</taxon>
    </lineage>
</organism>
<keyword evidence="5" id="KW-1185">Reference proteome</keyword>
<reference evidence="4 5" key="1">
    <citation type="submission" date="2019-02" db="EMBL/GenBank/DDBJ databases">
        <title>Deep-cultivation of Planctomycetes and their phenomic and genomic characterization uncovers novel biology.</title>
        <authorList>
            <person name="Wiegand S."/>
            <person name="Jogler M."/>
            <person name="Boedeker C."/>
            <person name="Pinto D."/>
            <person name="Vollmers J."/>
            <person name="Rivas-Marin E."/>
            <person name="Kohn T."/>
            <person name="Peeters S.H."/>
            <person name="Heuer A."/>
            <person name="Rast P."/>
            <person name="Oberbeckmann S."/>
            <person name="Bunk B."/>
            <person name="Jeske O."/>
            <person name="Meyerdierks A."/>
            <person name="Storesund J.E."/>
            <person name="Kallscheuer N."/>
            <person name="Luecker S."/>
            <person name="Lage O.M."/>
            <person name="Pohl T."/>
            <person name="Merkel B.J."/>
            <person name="Hornburger P."/>
            <person name="Mueller R.-W."/>
            <person name="Bruemmer F."/>
            <person name="Labrenz M."/>
            <person name="Spormann A.M."/>
            <person name="Op den Camp H."/>
            <person name="Overmann J."/>
            <person name="Amann R."/>
            <person name="Jetten M.S.M."/>
            <person name="Mascher T."/>
            <person name="Medema M.H."/>
            <person name="Devos D.P."/>
            <person name="Kaster A.-K."/>
            <person name="Ovreas L."/>
            <person name="Rohde M."/>
            <person name="Galperin M.Y."/>
            <person name="Jogler C."/>
        </authorList>
    </citation>
    <scope>NUCLEOTIDE SEQUENCE [LARGE SCALE GENOMIC DNA]</scope>
    <source>
        <strain evidence="4 5">Mal33</strain>
    </source>
</reference>
<evidence type="ECO:0000256" key="2">
    <source>
        <dbReference type="SAM" id="MobiDB-lite"/>
    </source>
</evidence>
<keyword evidence="3" id="KW-0472">Membrane</keyword>
<dbReference type="Proteomes" id="UP000316770">
    <property type="component" value="Chromosome"/>
</dbReference>
<protein>
    <recommendedName>
        <fullName evidence="6">Periplasmic folding chaperone</fullName>
    </recommendedName>
</protein>
<evidence type="ECO:0008006" key="6">
    <source>
        <dbReference type="Google" id="ProtNLM"/>
    </source>
</evidence>
<name>A0A518INT6_9BACT</name>